<dbReference type="GO" id="GO:0003676">
    <property type="term" value="F:nucleic acid binding"/>
    <property type="evidence" value="ECO:0007669"/>
    <property type="project" value="InterPro"/>
</dbReference>
<evidence type="ECO:0000259" key="2">
    <source>
        <dbReference type="PROSITE" id="PS50994"/>
    </source>
</evidence>
<dbReference type="PANTHER" id="PTHR48475:SF1">
    <property type="entry name" value="RNASE H TYPE-1 DOMAIN-CONTAINING PROTEIN"/>
    <property type="match status" value="1"/>
</dbReference>
<feature type="domain" description="Integrase catalytic" evidence="2">
    <location>
        <begin position="309"/>
        <end position="382"/>
    </location>
</feature>
<dbReference type="AlphaFoldDB" id="A0A2N9HSG7"/>
<sequence length="667" mass="74341">MTKSHPIRTLLQRAVLSGRLARWLLQLSEYEITPITPTTIKSQAIAEMMAQFPSEDGFCISDEVPGEVHEIATVDHTNFSWTLRFDGSSVTTEGGAGIVLSREGHQAVAMSFKLGFPCSNNAEPTLTPYRTFAQKLEEKFNTLTIEYAHRSKPICGCVGSLGISSGLLKDMRQEAATIQGACPTCQNEFEDEQVYAVLAVEDWRMPFFEYLFEGILPEAHGEAYKLKRQALRYFTEGSSLFKKGLAGEPLRCLGPSESQVALKEAHARECGEHQGKEEAVSTVAKLRILLAHHEKGCRRICQNLPHMPEYFTKWVEAIPLKKATGVAIANFIRELIICRFGIPHKIVTDNGTPFINKDVRAMTKHYRVKHLKSSPYYPQELGLSSPGCVLGLPIIPQNLPLASPHSLLVYGIEAIAPLSKKQGTKHWKRLKDTIFKMVGAYGKIVKERIFATGQLVLKAVDYVRRGLPSPSKFASNWEGSYVIREAHASGYYKLVQGGWNCSSGPSEWEVVETLLCLDSCGGKPFVFTLLVMSSFRRSFSPKIHASHLTDPLQKKVHSKAKVYELSSHPPPILELPSVTSSSGVRLMSQSTPLSKREVEATRTTEPQPNLKPKVKLPNLLCRLSKIGKHPLGTWNRRKLTKLSSKTRSVWGYGHYRSSFESNPPRIG</sequence>
<proteinExistence type="predicted"/>
<feature type="region of interest" description="Disordered" evidence="1">
    <location>
        <begin position="588"/>
        <end position="613"/>
    </location>
</feature>
<dbReference type="Pfam" id="PF00665">
    <property type="entry name" value="rve"/>
    <property type="match status" value="1"/>
</dbReference>
<dbReference type="Gene3D" id="3.30.420.10">
    <property type="entry name" value="Ribonuclease H-like superfamily/Ribonuclease H"/>
    <property type="match status" value="1"/>
</dbReference>
<dbReference type="PROSITE" id="PS50994">
    <property type="entry name" value="INTEGRASE"/>
    <property type="match status" value="1"/>
</dbReference>
<dbReference type="InterPro" id="IPR012337">
    <property type="entry name" value="RNaseH-like_sf"/>
</dbReference>
<protein>
    <recommendedName>
        <fullName evidence="2">Integrase catalytic domain-containing protein</fullName>
    </recommendedName>
</protein>
<organism evidence="3">
    <name type="scientific">Fagus sylvatica</name>
    <name type="common">Beechnut</name>
    <dbReference type="NCBI Taxonomy" id="28930"/>
    <lineage>
        <taxon>Eukaryota</taxon>
        <taxon>Viridiplantae</taxon>
        <taxon>Streptophyta</taxon>
        <taxon>Embryophyta</taxon>
        <taxon>Tracheophyta</taxon>
        <taxon>Spermatophyta</taxon>
        <taxon>Magnoliopsida</taxon>
        <taxon>eudicotyledons</taxon>
        <taxon>Gunneridae</taxon>
        <taxon>Pentapetalae</taxon>
        <taxon>rosids</taxon>
        <taxon>fabids</taxon>
        <taxon>Fagales</taxon>
        <taxon>Fagaceae</taxon>
        <taxon>Fagus</taxon>
    </lineage>
</organism>
<evidence type="ECO:0000313" key="3">
    <source>
        <dbReference type="EMBL" id="SPD15232.1"/>
    </source>
</evidence>
<dbReference type="EMBL" id="OIVN01004062">
    <property type="protein sequence ID" value="SPD15232.1"/>
    <property type="molecule type" value="Genomic_DNA"/>
</dbReference>
<dbReference type="PANTHER" id="PTHR48475">
    <property type="entry name" value="RIBONUCLEASE H"/>
    <property type="match status" value="1"/>
</dbReference>
<accession>A0A2N9HSG7</accession>
<name>A0A2N9HSG7_FAGSY</name>
<dbReference type="InterPro" id="IPR036397">
    <property type="entry name" value="RNaseH_sf"/>
</dbReference>
<evidence type="ECO:0000256" key="1">
    <source>
        <dbReference type="SAM" id="MobiDB-lite"/>
    </source>
</evidence>
<gene>
    <name evidence="3" type="ORF">FSB_LOCUS43114</name>
</gene>
<dbReference type="SUPFAM" id="SSF53098">
    <property type="entry name" value="Ribonuclease H-like"/>
    <property type="match status" value="1"/>
</dbReference>
<reference evidence="3" key="1">
    <citation type="submission" date="2018-02" db="EMBL/GenBank/DDBJ databases">
        <authorList>
            <person name="Cohen D.B."/>
            <person name="Kent A.D."/>
        </authorList>
    </citation>
    <scope>NUCLEOTIDE SEQUENCE</scope>
</reference>
<dbReference type="GO" id="GO:0015074">
    <property type="term" value="P:DNA integration"/>
    <property type="evidence" value="ECO:0007669"/>
    <property type="project" value="InterPro"/>
</dbReference>
<dbReference type="InterPro" id="IPR001584">
    <property type="entry name" value="Integrase_cat-core"/>
</dbReference>